<keyword evidence="2" id="KW-1133">Transmembrane helix</keyword>
<organism evidence="4 5">
    <name type="scientific">Kurthia gibsonii</name>
    <dbReference type="NCBI Taxonomy" id="33946"/>
    <lineage>
        <taxon>Bacteria</taxon>
        <taxon>Bacillati</taxon>
        <taxon>Bacillota</taxon>
        <taxon>Bacilli</taxon>
        <taxon>Bacillales</taxon>
        <taxon>Caryophanaceae</taxon>
        <taxon>Kurthia</taxon>
    </lineage>
</organism>
<protein>
    <submittedName>
        <fullName evidence="4">LCP family protein</fullName>
    </submittedName>
</protein>
<accession>A0ABU9LKH6</accession>
<evidence type="ECO:0000256" key="1">
    <source>
        <dbReference type="ARBA" id="ARBA00006068"/>
    </source>
</evidence>
<name>A0ABU9LKH6_9BACL</name>
<evidence type="ECO:0000259" key="3">
    <source>
        <dbReference type="Pfam" id="PF03816"/>
    </source>
</evidence>
<proteinExistence type="inferred from homology"/>
<feature type="transmembrane region" description="Helical" evidence="2">
    <location>
        <begin position="20"/>
        <end position="39"/>
    </location>
</feature>
<dbReference type="PANTHER" id="PTHR33392:SF6">
    <property type="entry name" value="POLYISOPRENYL-TEICHOIC ACID--PEPTIDOGLYCAN TEICHOIC ACID TRANSFERASE TAGU"/>
    <property type="match status" value="1"/>
</dbReference>
<evidence type="ECO:0000313" key="4">
    <source>
        <dbReference type="EMBL" id="MEL5988186.1"/>
    </source>
</evidence>
<sequence>MGAKTRTSKRRRKRLLHGSLWLLVLCLAVVSSYLIYSVISVKGALNDSKVSLQREANKSDLREKEVSYSDDPFSILLLGIEDYAKNTETARADTQLVATFNPKESKVILTTVPRDTRVQIDNAGEYTGVHKINAAMTYGQINSYGGEKLQLETTEKLLNIPIDAFVTVNFDGFRDVVDALGGINIDIKYPFWETNVYNKQRIDFKAGETRLTGEEALAFVRMRKRDVNDVYSREQRQQQFIQATVEQLKSANTLLKVGELTKIFGKNVKTSLSISDLFAIQNQYLKMENLKIESKEIEGYETRINGVSYFVADQQKLQNLSKELRTELNLNPNEPFKTNASFGAY</sequence>
<dbReference type="Pfam" id="PF03816">
    <property type="entry name" value="LytR_cpsA_psr"/>
    <property type="match status" value="1"/>
</dbReference>
<comment type="similarity">
    <text evidence="1">Belongs to the LytR/CpsA/Psr (LCP) family.</text>
</comment>
<gene>
    <name evidence="4" type="ORF">AAF454_07110</name>
</gene>
<dbReference type="Proteomes" id="UP001398420">
    <property type="component" value="Unassembled WGS sequence"/>
</dbReference>
<dbReference type="Gene3D" id="3.40.630.190">
    <property type="entry name" value="LCP protein"/>
    <property type="match status" value="1"/>
</dbReference>
<feature type="domain" description="Cell envelope-related transcriptional attenuator" evidence="3">
    <location>
        <begin position="91"/>
        <end position="249"/>
    </location>
</feature>
<comment type="caution">
    <text evidence="4">The sequence shown here is derived from an EMBL/GenBank/DDBJ whole genome shotgun (WGS) entry which is preliminary data.</text>
</comment>
<keyword evidence="2" id="KW-0472">Membrane</keyword>
<dbReference type="InterPro" id="IPR050922">
    <property type="entry name" value="LytR/CpsA/Psr_CW_biosynth"/>
</dbReference>
<reference evidence="4 5" key="1">
    <citation type="submission" date="2024-04" db="EMBL/GenBank/DDBJ databases">
        <authorList>
            <person name="Wu Y.S."/>
            <person name="Zhang L."/>
        </authorList>
    </citation>
    <scope>NUCLEOTIDE SEQUENCE [LARGE SCALE GENOMIC DNA]</scope>
    <source>
        <strain evidence="4 5">KG-01</strain>
    </source>
</reference>
<evidence type="ECO:0000256" key="2">
    <source>
        <dbReference type="SAM" id="Phobius"/>
    </source>
</evidence>
<dbReference type="EMBL" id="JBCEWA010000004">
    <property type="protein sequence ID" value="MEL5988186.1"/>
    <property type="molecule type" value="Genomic_DNA"/>
</dbReference>
<keyword evidence="2" id="KW-0812">Transmembrane</keyword>
<dbReference type="NCBIfam" id="TIGR00350">
    <property type="entry name" value="lytR_cpsA_psr"/>
    <property type="match status" value="1"/>
</dbReference>
<evidence type="ECO:0000313" key="5">
    <source>
        <dbReference type="Proteomes" id="UP001398420"/>
    </source>
</evidence>
<dbReference type="RefSeq" id="WP_068453822.1">
    <property type="nucleotide sequence ID" value="NZ_CP147847.1"/>
</dbReference>
<keyword evidence="5" id="KW-1185">Reference proteome</keyword>
<dbReference type="InterPro" id="IPR004474">
    <property type="entry name" value="LytR_CpsA_psr"/>
</dbReference>
<dbReference type="PANTHER" id="PTHR33392">
    <property type="entry name" value="POLYISOPRENYL-TEICHOIC ACID--PEPTIDOGLYCAN TEICHOIC ACID TRANSFERASE TAGU"/>
    <property type="match status" value="1"/>
</dbReference>